<reference evidence="3 4" key="1">
    <citation type="journal article" date="2013" name="Front. Plant Sci.">
        <title>The Reference Genome of the Halophytic Plant Eutrema salsugineum.</title>
        <authorList>
            <person name="Yang R."/>
            <person name="Jarvis D.E."/>
            <person name="Chen H."/>
            <person name="Beilstein M.A."/>
            <person name="Grimwood J."/>
            <person name="Jenkins J."/>
            <person name="Shu S."/>
            <person name="Prochnik S."/>
            <person name="Xin M."/>
            <person name="Ma C."/>
            <person name="Schmutz J."/>
            <person name="Wing R.A."/>
            <person name="Mitchell-Olds T."/>
            <person name="Schumaker K.S."/>
            <person name="Wang X."/>
        </authorList>
    </citation>
    <scope>NUCLEOTIDE SEQUENCE [LARGE SCALE GENOMIC DNA]</scope>
</reference>
<dbReference type="EMBL" id="KI517881">
    <property type="protein sequence ID" value="ESQ29004.1"/>
    <property type="molecule type" value="Genomic_DNA"/>
</dbReference>
<accession>V4KD27</accession>
<dbReference type="eggNOG" id="KOG1987">
    <property type="taxonomic scope" value="Eukaryota"/>
</dbReference>
<dbReference type="KEGG" id="eus:EUTSA_v10023897mg"/>
<dbReference type="InterPro" id="IPR008974">
    <property type="entry name" value="TRAF-like"/>
</dbReference>
<dbReference type="AlphaFoldDB" id="V4KD27"/>
<keyword evidence="4" id="KW-1185">Reference proteome</keyword>
<dbReference type="SUPFAM" id="SSF49599">
    <property type="entry name" value="TRAF domain-like"/>
    <property type="match status" value="1"/>
</dbReference>
<evidence type="ECO:0000313" key="3">
    <source>
        <dbReference type="EMBL" id="ESQ29004.1"/>
    </source>
</evidence>
<dbReference type="Proteomes" id="UP000030689">
    <property type="component" value="Unassembled WGS sequence"/>
</dbReference>
<name>V4KD27_EUTSA</name>
<sequence length="257" mass="29326">MEDHKPTSFTFEIDNFSDKDSVISSPNFLSGGREWYVRVHPKGDRIDDHLSLYLCVANPESLRFGWKRRASFSILLLNQSGKELYRKDEFSCQLFCAQTSSWGWPNALPLKKLQEKGFLEKNKLILKVQVKVAEVVDEGDVTGNEMLDVNGFQAASVSWIFVEHPDIAINAQNELIELTEAGFKLDWLKIRLDEAFLESKKATDDDGSRVQELEEHIKNLKLELNKEQTKSAAQIFSLEQTVSSLKDELMKKNAKAL</sequence>
<dbReference type="Gene3D" id="2.60.210.10">
    <property type="entry name" value="Apoptosis, Tumor Necrosis Factor Receptor Associated Protein 2, Chain A"/>
    <property type="match status" value="1"/>
</dbReference>
<dbReference type="Pfam" id="PF22486">
    <property type="entry name" value="MATH_2"/>
    <property type="match status" value="1"/>
</dbReference>
<evidence type="ECO:0000313" key="4">
    <source>
        <dbReference type="Proteomes" id="UP000030689"/>
    </source>
</evidence>
<feature type="domain" description="MATH" evidence="2">
    <location>
        <begin position="6"/>
        <end position="130"/>
    </location>
</feature>
<dbReference type="CDD" id="cd00121">
    <property type="entry name" value="MATH"/>
    <property type="match status" value="1"/>
</dbReference>
<dbReference type="OMA" id="ENGFMEK"/>
<keyword evidence="1" id="KW-0175">Coiled coil</keyword>
<dbReference type="PROSITE" id="PS50144">
    <property type="entry name" value="MATH"/>
    <property type="match status" value="1"/>
</dbReference>
<dbReference type="InterPro" id="IPR050804">
    <property type="entry name" value="MCC"/>
</dbReference>
<dbReference type="InterPro" id="IPR002083">
    <property type="entry name" value="MATH/TRAF_dom"/>
</dbReference>
<dbReference type="PANTHER" id="PTHR46236:SF12">
    <property type="entry name" value="MATH DOMAIN-CONTAINING PROTEIN"/>
    <property type="match status" value="1"/>
</dbReference>
<proteinExistence type="predicted"/>
<dbReference type="Gramene" id="ESQ29004">
    <property type="protein sequence ID" value="ESQ29004"/>
    <property type="gene ID" value="EUTSA_v10023897mg"/>
</dbReference>
<protein>
    <recommendedName>
        <fullName evidence="2">MATH domain-containing protein</fullName>
    </recommendedName>
</protein>
<evidence type="ECO:0000256" key="1">
    <source>
        <dbReference type="ARBA" id="ARBA00023054"/>
    </source>
</evidence>
<dbReference type="PANTHER" id="PTHR46236">
    <property type="entry name" value="TRAF-LIKE SUPERFAMILY PROTEIN"/>
    <property type="match status" value="1"/>
</dbReference>
<dbReference type="SMART" id="SM00061">
    <property type="entry name" value="MATH"/>
    <property type="match status" value="1"/>
</dbReference>
<evidence type="ECO:0000259" key="2">
    <source>
        <dbReference type="PROSITE" id="PS50144"/>
    </source>
</evidence>
<gene>
    <name evidence="3" type="ORF">EUTSA_v10023897mg</name>
</gene>
<organism evidence="3 4">
    <name type="scientific">Eutrema salsugineum</name>
    <name type="common">Saltwater cress</name>
    <name type="synonym">Sisymbrium salsugineum</name>
    <dbReference type="NCBI Taxonomy" id="72664"/>
    <lineage>
        <taxon>Eukaryota</taxon>
        <taxon>Viridiplantae</taxon>
        <taxon>Streptophyta</taxon>
        <taxon>Embryophyta</taxon>
        <taxon>Tracheophyta</taxon>
        <taxon>Spermatophyta</taxon>
        <taxon>Magnoliopsida</taxon>
        <taxon>eudicotyledons</taxon>
        <taxon>Gunneridae</taxon>
        <taxon>Pentapetalae</taxon>
        <taxon>rosids</taxon>
        <taxon>malvids</taxon>
        <taxon>Brassicales</taxon>
        <taxon>Brassicaceae</taxon>
        <taxon>Eutremeae</taxon>
        <taxon>Eutrema</taxon>
    </lineage>
</organism>